<proteinExistence type="predicted"/>
<dbReference type="Proteomes" id="UP000177796">
    <property type="component" value="Unassembled WGS sequence"/>
</dbReference>
<keyword evidence="1" id="KW-0472">Membrane</keyword>
<comment type="caution">
    <text evidence="2">The sequence shown here is derived from an EMBL/GenBank/DDBJ whole genome shotgun (WGS) entry which is preliminary data.</text>
</comment>
<keyword evidence="1" id="KW-1133">Transmembrane helix</keyword>
<dbReference type="EMBL" id="MGJY01000022">
    <property type="protein sequence ID" value="OGN15961.1"/>
    <property type="molecule type" value="Genomic_DNA"/>
</dbReference>
<accession>A0A1F8FSF3</accession>
<evidence type="ECO:0000256" key="1">
    <source>
        <dbReference type="SAM" id="Phobius"/>
    </source>
</evidence>
<organism evidence="2 3">
    <name type="scientific">Candidatus Yanofskybacteria bacterium RIFCSPHIGHO2_02_FULL_46_19</name>
    <dbReference type="NCBI Taxonomy" id="1802684"/>
    <lineage>
        <taxon>Bacteria</taxon>
        <taxon>Candidatus Yanofskyibacteriota</taxon>
    </lineage>
</organism>
<keyword evidence="1" id="KW-0812">Transmembrane</keyword>
<dbReference type="AlphaFoldDB" id="A0A1F8FSF3"/>
<feature type="transmembrane region" description="Helical" evidence="1">
    <location>
        <begin position="20"/>
        <end position="38"/>
    </location>
</feature>
<reference evidence="2 3" key="1">
    <citation type="journal article" date="2016" name="Nat. Commun.">
        <title>Thousands of microbial genomes shed light on interconnected biogeochemical processes in an aquifer system.</title>
        <authorList>
            <person name="Anantharaman K."/>
            <person name="Brown C.T."/>
            <person name="Hug L.A."/>
            <person name="Sharon I."/>
            <person name="Castelle C.J."/>
            <person name="Probst A.J."/>
            <person name="Thomas B.C."/>
            <person name="Singh A."/>
            <person name="Wilkins M.J."/>
            <person name="Karaoz U."/>
            <person name="Brodie E.L."/>
            <person name="Williams K.H."/>
            <person name="Hubbard S.S."/>
            <person name="Banfield J.F."/>
        </authorList>
    </citation>
    <scope>NUCLEOTIDE SEQUENCE [LARGE SCALE GENOMIC DNA]</scope>
</reference>
<protein>
    <recommendedName>
        <fullName evidence="4">POTRA domain-containing protein</fullName>
    </recommendedName>
</protein>
<gene>
    <name evidence="2" type="ORF">A3C81_01475</name>
</gene>
<evidence type="ECO:0008006" key="4">
    <source>
        <dbReference type="Google" id="ProtNLM"/>
    </source>
</evidence>
<sequence>MDISRRYRRKRRAVRAKKSIMVGVVALLLLAGAGWGLWSSYFRVQTITIEGAADHQRVEMMVRKHFQETRRWFAPADSIFFIDTDGARESLQKEHIGISEITKQYPHTLRVVFREQVARFIWCGGDSSCYYIAHDGLIAAEAPQFSDAPLPLLTFSVPFAVFNISLGQWIVEPSVAQFLVEFIASTERQFSVGVTAIELQPRTKEVTAIPADVMEAKIFTQDDWFIFVRINDDAQRLASDLALLIKEKIPSLEKLAYIDLRFENKAFYKLR</sequence>
<evidence type="ECO:0000313" key="3">
    <source>
        <dbReference type="Proteomes" id="UP000177796"/>
    </source>
</evidence>
<name>A0A1F8FSF3_9BACT</name>
<evidence type="ECO:0000313" key="2">
    <source>
        <dbReference type="EMBL" id="OGN15961.1"/>
    </source>
</evidence>